<evidence type="ECO:0000256" key="2">
    <source>
        <dbReference type="ARBA" id="ARBA00023125"/>
    </source>
</evidence>
<evidence type="ECO:0000313" key="6">
    <source>
        <dbReference type="Proteomes" id="UP000460950"/>
    </source>
</evidence>
<dbReference type="EMBL" id="VULU01000055">
    <property type="protein sequence ID" value="MSS50534.1"/>
    <property type="molecule type" value="Genomic_DNA"/>
</dbReference>
<dbReference type="InterPro" id="IPR025269">
    <property type="entry name" value="SAM-like_dom"/>
</dbReference>
<dbReference type="InterPro" id="IPR035386">
    <property type="entry name" value="Arm-DNA-bind_5"/>
</dbReference>
<gene>
    <name evidence="5" type="ORF">FYJ30_20140</name>
</gene>
<evidence type="ECO:0000256" key="1">
    <source>
        <dbReference type="ARBA" id="ARBA00008857"/>
    </source>
</evidence>
<keyword evidence="3" id="KW-0233">DNA recombination</keyword>
<sequence length="378" mass="43962">MARVKKSTRVKEPVRLRMKALTNGNYSLYLDIYRNGQRSYEYLKMYLIPETDNNARNQNRAILAAANAIKTKRIIELANQEAETGNVQEAICLSDWMNIYKRNQKEKGKKDSEQIKVAMRILGDYVQKPVLLEHIDKEFCQGFLDYLTEEYRPNGKIVSNYTLYNYYRVFNSALNAAVRAGYIKVNPFTQINSSCKIHKPECKREYMTMDEIRTLIATPIRNREVKSAYLFSCFCGLRINNIRELKWNNIYDEDGQYHLKMEIRKGKSPIRIPLSSEAVKWMPERGRKIADDYVFDLPSPVMISLLIKDWGKAAGIKKRFTFQTARNTFAAMMLTLGADLYTTSQLLGLSDMKMTLEYVKMIEQRKEMAVNLVNGLFD</sequence>
<dbReference type="GO" id="GO:0006310">
    <property type="term" value="P:DNA recombination"/>
    <property type="evidence" value="ECO:0007669"/>
    <property type="project" value="UniProtKB-KW"/>
</dbReference>
<dbReference type="Gene3D" id="1.10.150.130">
    <property type="match status" value="1"/>
</dbReference>
<dbReference type="PANTHER" id="PTHR30349">
    <property type="entry name" value="PHAGE INTEGRASE-RELATED"/>
    <property type="match status" value="1"/>
</dbReference>
<comment type="similarity">
    <text evidence="1">Belongs to the 'phage' integrase family.</text>
</comment>
<dbReference type="Pfam" id="PF17293">
    <property type="entry name" value="Arm-DNA-bind_5"/>
    <property type="match status" value="1"/>
</dbReference>
<dbReference type="GO" id="GO:0015074">
    <property type="term" value="P:DNA integration"/>
    <property type="evidence" value="ECO:0007669"/>
    <property type="project" value="InterPro"/>
</dbReference>
<reference evidence="5 6" key="1">
    <citation type="submission" date="2019-09" db="EMBL/GenBank/DDBJ databases">
        <title>In-depth cultivation of the pig gut microbiome towards novel bacterial diversity and tailored functional studies.</title>
        <authorList>
            <person name="Wylensek D."/>
            <person name="Hitch T.C.A."/>
            <person name="Clavel T."/>
        </authorList>
    </citation>
    <scope>NUCLEOTIDE SEQUENCE [LARGE SCALE GENOMIC DNA]</scope>
    <source>
        <strain evidence="5 6">WCA-389-WT-3C</strain>
    </source>
</reference>
<keyword evidence="2" id="KW-0238">DNA-binding</keyword>
<dbReference type="PROSITE" id="PS51898">
    <property type="entry name" value="TYR_RECOMBINASE"/>
    <property type="match status" value="1"/>
</dbReference>
<comment type="caution">
    <text evidence="5">The sequence shown here is derived from an EMBL/GenBank/DDBJ whole genome shotgun (WGS) entry which is preliminary data.</text>
</comment>
<organism evidence="5 6">
    <name type="scientific">Phocaeicola vulgatus</name>
    <name type="common">Bacteroides vulgatus</name>
    <dbReference type="NCBI Taxonomy" id="821"/>
    <lineage>
        <taxon>Bacteria</taxon>
        <taxon>Pseudomonadati</taxon>
        <taxon>Bacteroidota</taxon>
        <taxon>Bacteroidia</taxon>
        <taxon>Bacteroidales</taxon>
        <taxon>Bacteroidaceae</taxon>
        <taxon>Phocaeicola</taxon>
    </lineage>
</organism>
<dbReference type="PANTHER" id="PTHR30349:SF64">
    <property type="entry name" value="PROPHAGE INTEGRASE INTD-RELATED"/>
    <property type="match status" value="1"/>
</dbReference>
<dbReference type="Pfam" id="PF00589">
    <property type="entry name" value="Phage_integrase"/>
    <property type="match status" value="1"/>
</dbReference>
<dbReference type="SUPFAM" id="SSF56349">
    <property type="entry name" value="DNA breaking-rejoining enzymes"/>
    <property type="match status" value="1"/>
</dbReference>
<name>A0A7K0JKH6_PHOVU</name>
<dbReference type="Proteomes" id="UP000460950">
    <property type="component" value="Unassembled WGS sequence"/>
</dbReference>
<dbReference type="Gene3D" id="1.10.443.10">
    <property type="entry name" value="Intergrase catalytic core"/>
    <property type="match status" value="1"/>
</dbReference>
<protein>
    <submittedName>
        <fullName evidence="5">Site-specific integrase</fullName>
    </submittedName>
</protein>
<evidence type="ECO:0000259" key="4">
    <source>
        <dbReference type="PROSITE" id="PS51898"/>
    </source>
</evidence>
<accession>A0A7K0JKH6</accession>
<proteinExistence type="inferred from homology"/>
<evidence type="ECO:0000313" key="5">
    <source>
        <dbReference type="EMBL" id="MSS50534.1"/>
    </source>
</evidence>
<dbReference type="InterPro" id="IPR050090">
    <property type="entry name" value="Tyrosine_recombinase_XerCD"/>
</dbReference>
<dbReference type="InterPro" id="IPR013762">
    <property type="entry name" value="Integrase-like_cat_sf"/>
</dbReference>
<dbReference type="CDD" id="cd01185">
    <property type="entry name" value="INTN1_C_like"/>
    <property type="match status" value="1"/>
</dbReference>
<feature type="domain" description="Tyr recombinase" evidence="4">
    <location>
        <begin position="202"/>
        <end position="371"/>
    </location>
</feature>
<dbReference type="RefSeq" id="WP_154577763.1">
    <property type="nucleotide sequence ID" value="NZ_VULU01000055.1"/>
</dbReference>
<dbReference type="InterPro" id="IPR011010">
    <property type="entry name" value="DNA_brk_join_enz"/>
</dbReference>
<dbReference type="Pfam" id="PF13102">
    <property type="entry name" value="Phage_int_SAM_5"/>
    <property type="match status" value="1"/>
</dbReference>
<dbReference type="GO" id="GO:0003677">
    <property type="term" value="F:DNA binding"/>
    <property type="evidence" value="ECO:0007669"/>
    <property type="project" value="UniProtKB-KW"/>
</dbReference>
<dbReference type="InterPro" id="IPR010998">
    <property type="entry name" value="Integrase_recombinase_N"/>
</dbReference>
<dbReference type="InterPro" id="IPR002104">
    <property type="entry name" value="Integrase_catalytic"/>
</dbReference>
<evidence type="ECO:0000256" key="3">
    <source>
        <dbReference type="ARBA" id="ARBA00023172"/>
    </source>
</evidence>
<dbReference type="AlphaFoldDB" id="A0A7K0JKH6"/>